<dbReference type="Pfam" id="PF10009">
    <property type="entry name" value="DUF2252"/>
    <property type="match status" value="1"/>
</dbReference>
<dbReference type="RefSeq" id="WP_114826598.1">
    <property type="nucleotide sequence ID" value="NZ_QQSY01000006.1"/>
</dbReference>
<dbReference type="InterPro" id="IPR018721">
    <property type="entry name" value="DUF2252"/>
</dbReference>
<dbReference type="PANTHER" id="PTHR39441">
    <property type="entry name" value="DUF2252 DOMAIN-CONTAINING PROTEIN"/>
    <property type="match status" value="1"/>
</dbReference>
<comment type="caution">
    <text evidence="1">The sequence shown here is derived from an EMBL/GenBank/DDBJ whole genome shotgun (WGS) entry which is preliminary data.</text>
</comment>
<dbReference type="OrthoDB" id="1491115at2"/>
<keyword evidence="2" id="KW-1185">Reference proteome</keyword>
<evidence type="ECO:0000313" key="1">
    <source>
        <dbReference type="EMBL" id="RDI97262.1"/>
    </source>
</evidence>
<gene>
    <name evidence="1" type="ORF">DVT68_18095</name>
</gene>
<reference evidence="1 2" key="1">
    <citation type="submission" date="2018-07" db="EMBL/GenBank/DDBJ databases">
        <title>Dyella solisilvae sp. nov., isolated from the pine and broad-leaved mixed forest soil.</title>
        <authorList>
            <person name="Gao Z."/>
            <person name="Qiu L."/>
        </authorList>
    </citation>
    <scope>NUCLEOTIDE SEQUENCE [LARGE SCALE GENOMIC DNA]</scope>
    <source>
        <strain evidence="1 2">DHG54</strain>
    </source>
</reference>
<dbReference type="Proteomes" id="UP000254711">
    <property type="component" value="Unassembled WGS sequence"/>
</dbReference>
<sequence>MLDVVETIRDFNAGREPERLARKYTAMRTDPFVFLRGACHLFYARLPQAKVFAKAPLTWVCGDLHLENFGSYKGDNRQVYFDLNDFDEAALAPCSWEVIRLLTSIHLAAGSLKLKREQADHLVSSYLDAYAEALRHGKARWIERETAEGLVGDLLNGLRGRLRPHFLDGRTERKGKHRVIRLDGKRALPVTDKQRDKVTELIGKICAHEADPGFYRVLDVARRIAGTGSLGVDRYSILVEGKGSPDGNYFLDLKQAMPSSLIPHLDVEQPEWANEAARVVGVQQRMQAISQAFLRAVTMGRKSFVLRGLQPTEDRVALAHWDGKLERLECVLAVMGRLTAWAQLRSSGREGSATADELIRFGEKSRWPWQLRELAVECADRTRRDWKAYGKAYDKGAFKVETA</sequence>
<protein>
    <submittedName>
        <fullName evidence="1">DUF2252 domain-containing protein</fullName>
    </submittedName>
</protein>
<organism evidence="1 2">
    <name type="scientific">Dyella solisilvae</name>
    <dbReference type="NCBI Taxonomy" id="1920168"/>
    <lineage>
        <taxon>Bacteria</taxon>
        <taxon>Pseudomonadati</taxon>
        <taxon>Pseudomonadota</taxon>
        <taxon>Gammaproteobacteria</taxon>
        <taxon>Lysobacterales</taxon>
        <taxon>Rhodanobacteraceae</taxon>
        <taxon>Dyella</taxon>
    </lineage>
</organism>
<accession>A0A370K3P1</accession>
<name>A0A370K3P1_9GAMM</name>
<dbReference type="PANTHER" id="PTHR39441:SF1">
    <property type="entry name" value="DUF2252 DOMAIN-CONTAINING PROTEIN"/>
    <property type="match status" value="1"/>
</dbReference>
<dbReference type="EMBL" id="QQSY01000006">
    <property type="protein sequence ID" value="RDI97262.1"/>
    <property type="molecule type" value="Genomic_DNA"/>
</dbReference>
<dbReference type="AlphaFoldDB" id="A0A370K3P1"/>
<proteinExistence type="predicted"/>
<evidence type="ECO:0000313" key="2">
    <source>
        <dbReference type="Proteomes" id="UP000254711"/>
    </source>
</evidence>